<evidence type="ECO:0000256" key="9">
    <source>
        <dbReference type="SAM" id="MobiDB-lite"/>
    </source>
</evidence>
<dbReference type="GO" id="GO:0000139">
    <property type="term" value="C:Golgi membrane"/>
    <property type="evidence" value="ECO:0007669"/>
    <property type="project" value="UniProtKB-SubCell"/>
</dbReference>
<evidence type="ECO:0000256" key="1">
    <source>
        <dbReference type="ARBA" id="ARBA00004141"/>
    </source>
</evidence>
<evidence type="ECO:0000256" key="7">
    <source>
        <dbReference type="ARBA" id="ARBA00025800"/>
    </source>
</evidence>
<keyword evidence="8" id="KW-0333">Golgi apparatus</keyword>
<evidence type="ECO:0000256" key="6">
    <source>
        <dbReference type="ARBA" id="ARBA00023136"/>
    </source>
</evidence>
<dbReference type="Proteomes" id="UP001212152">
    <property type="component" value="Unassembled WGS sequence"/>
</dbReference>
<dbReference type="GO" id="GO:0016192">
    <property type="term" value="P:vesicle-mediated transport"/>
    <property type="evidence" value="ECO:0007669"/>
    <property type="project" value="InterPro"/>
</dbReference>
<reference evidence="10" key="1">
    <citation type="submission" date="2020-05" db="EMBL/GenBank/DDBJ databases">
        <title>Phylogenomic resolution of chytrid fungi.</title>
        <authorList>
            <person name="Stajich J.E."/>
            <person name="Amses K."/>
            <person name="Simmons R."/>
            <person name="Seto K."/>
            <person name="Myers J."/>
            <person name="Bonds A."/>
            <person name="Quandt C.A."/>
            <person name="Barry K."/>
            <person name="Liu P."/>
            <person name="Grigoriev I."/>
            <person name="Longcore J.E."/>
            <person name="James T.Y."/>
        </authorList>
    </citation>
    <scope>NUCLEOTIDE SEQUENCE</scope>
    <source>
        <strain evidence="10">JEL0379</strain>
    </source>
</reference>
<organism evidence="10 11">
    <name type="scientific">Geranomyces variabilis</name>
    <dbReference type="NCBI Taxonomy" id="109894"/>
    <lineage>
        <taxon>Eukaryota</taxon>
        <taxon>Fungi</taxon>
        <taxon>Fungi incertae sedis</taxon>
        <taxon>Chytridiomycota</taxon>
        <taxon>Chytridiomycota incertae sedis</taxon>
        <taxon>Chytridiomycetes</taxon>
        <taxon>Spizellomycetales</taxon>
        <taxon>Powellomycetaceae</taxon>
        <taxon>Geranomyces</taxon>
    </lineage>
</organism>
<proteinExistence type="inferred from homology"/>
<dbReference type="EMBL" id="JADGJQ010000025">
    <property type="protein sequence ID" value="KAJ3178672.1"/>
    <property type="molecule type" value="Genomic_DNA"/>
</dbReference>
<keyword evidence="3 8" id="KW-0812">Transmembrane</keyword>
<dbReference type="InterPro" id="IPR007305">
    <property type="entry name" value="Vesicle_transpt_Got1/SFT2"/>
</dbReference>
<evidence type="ECO:0000313" key="10">
    <source>
        <dbReference type="EMBL" id="KAJ3178672.1"/>
    </source>
</evidence>
<dbReference type="GO" id="GO:0015031">
    <property type="term" value="P:protein transport"/>
    <property type="evidence" value="ECO:0007669"/>
    <property type="project" value="UniProtKB-KW"/>
</dbReference>
<feature type="compositionally biased region" description="Low complexity" evidence="9">
    <location>
        <begin position="18"/>
        <end position="33"/>
    </location>
</feature>
<evidence type="ECO:0000256" key="3">
    <source>
        <dbReference type="ARBA" id="ARBA00022692"/>
    </source>
</evidence>
<dbReference type="AlphaFoldDB" id="A0AAD5TKG8"/>
<keyword evidence="2 8" id="KW-0813">Transport</keyword>
<dbReference type="InterPro" id="IPR011691">
    <property type="entry name" value="Vesicle_transpt_SFT2"/>
</dbReference>
<sequence>MNSAEQSFRESLRSFNASTGGRPSSATSSSSAGFSFGPHFGRGGAPGVAQAGGGASDPASESLLGSFRTRTQNAFSGIGGGIWGGQQQEELFGLTRWQRLVGFVVCLALGAFCFFVAFFTLPMLALRPAKFATLYTMGSILSLTSFALLQGPRSFLLHIFTKERLPFTGVYLGSMVATLYFAVGQGAYVMTIICSVVQIIALLWYFGSYLPGGLQGLGFLTRYLGRNTIGLPV</sequence>
<feature type="transmembrane region" description="Helical" evidence="8">
    <location>
        <begin position="165"/>
        <end position="182"/>
    </location>
</feature>
<evidence type="ECO:0000256" key="4">
    <source>
        <dbReference type="ARBA" id="ARBA00022927"/>
    </source>
</evidence>
<keyword evidence="4 8" id="KW-0653">Protein transport</keyword>
<keyword evidence="11" id="KW-1185">Reference proteome</keyword>
<feature type="transmembrane region" description="Helical" evidence="8">
    <location>
        <begin position="131"/>
        <end position="149"/>
    </location>
</feature>
<accession>A0AAD5TKG8</accession>
<comment type="caution">
    <text evidence="8">Lacks conserved residue(s) required for the propagation of feature annotation.</text>
</comment>
<evidence type="ECO:0000256" key="8">
    <source>
        <dbReference type="RuleBase" id="RU363111"/>
    </source>
</evidence>
<comment type="caution">
    <text evidence="10">The sequence shown here is derived from an EMBL/GenBank/DDBJ whole genome shotgun (WGS) entry which is preliminary data.</text>
</comment>
<comment type="subcellular location">
    <subcellularLocation>
        <location evidence="8">Golgi apparatus membrane</location>
        <topology evidence="8">Multi-pass membrane protein</topology>
    </subcellularLocation>
    <subcellularLocation>
        <location evidence="1">Membrane</location>
        <topology evidence="1">Multi-pass membrane protein</topology>
    </subcellularLocation>
</comment>
<gene>
    <name evidence="10" type="ORF">HDU87_003495</name>
</gene>
<feature type="region of interest" description="Disordered" evidence="9">
    <location>
        <begin position="1"/>
        <end position="33"/>
    </location>
</feature>
<keyword evidence="6 8" id="KW-0472">Membrane</keyword>
<protein>
    <recommendedName>
        <fullName evidence="8">Protein transport protein SFT2</fullName>
    </recommendedName>
</protein>
<evidence type="ECO:0000256" key="2">
    <source>
        <dbReference type="ARBA" id="ARBA00022448"/>
    </source>
</evidence>
<dbReference type="PANTHER" id="PTHR23137:SF36">
    <property type="entry name" value="VESICLE TRANSPORT PROTEIN SFT2C"/>
    <property type="match status" value="1"/>
</dbReference>
<evidence type="ECO:0000313" key="11">
    <source>
        <dbReference type="Proteomes" id="UP001212152"/>
    </source>
</evidence>
<dbReference type="Pfam" id="PF04178">
    <property type="entry name" value="Got1"/>
    <property type="match status" value="1"/>
</dbReference>
<feature type="transmembrane region" description="Helical" evidence="8">
    <location>
        <begin position="100"/>
        <end position="125"/>
    </location>
</feature>
<comment type="similarity">
    <text evidence="7 8">Belongs to the SFT2 family.</text>
</comment>
<dbReference type="PANTHER" id="PTHR23137">
    <property type="entry name" value="VESICLE TRANSPORT PROTEIN-RELATED"/>
    <property type="match status" value="1"/>
</dbReference>
<name>A0AAD5TKG8_9FUNG</name>
<evidence type="ECO:0000256" key="5">
    <source>
        <dbReference type="ARBA" id="ARBA00022989"/>
    </source>
</evidence>
<comment type="function">
    <text evidence="8">Nonessential protein required for the fusion of transport vesicles derived from the endocytic pathway with the Golgi complex.</text>
</comment>
<keyword evidence="5 8" id="KW-1133">Transmembrane helix</keyword>